<dbReference type="InterPro" id="IPR053221">
    <property type="entry name" value="Burnettramic_acid_biosynth"/>
</dbReference>
<feature type="region of interest" description="Disordered" evidence="1">
    <location>
        <begin position="338"/>
        <end position="371"/>
    </location>
</feature>
<name>A0A4S8MU92_DENBC</name>
<dbReference type="Proteomes" id="UP000297245">
    <property type="component" value="Unassembled WGS sequence"/>
</dbReference>
<dbReference type="AlphaFoldDB" id="A0A4S8MU92"/>
<evidence type="ECO:0000256" key="1">
    <source>
        <dbReference type="SAM" id="MobiDB-lite"/>
    </source>
</evidence>
<gene>
    <name evidence="2" type="ORF">K435DRAFT_789668</name>
</gene>
<dbReference type="OrthoDB" id="3068835at2759"/>
<organism evidence="2 3">
    <name type="scientific">Dendrothele bispora (strain CBS 962.96)</name>
    <dbReference type="NCBI Taxonomy" id="1314807"/>
    <lineage>
        <taxon>Eukaryota</taxon>
        <taxon>Fungi</taxon>
        <taxon>Dikarya</taxon>
        <taxon>Basidiomycota</taxon>
        <taxon>Agaricomycotina</taxon>
        <taxon>Agaricomycetes</taxon>
        <taxon>Agaricomycetidae</taxon>
        <taxon>Agaricales</taxon>
        <taxon>Agaricales incertae sedis</taxon>
        <taxon>Dendrothele</taxon>
    </lineage>
</organism>
<dbReference type="PANTHER" id="PTHR38887:SF1">
    <property type="entry name" value="RAS MODIFICATION PROTEIN ERF4"/>
    <property type="match status" value="1"/>
</dbReference>
<dbReference type="PANTHER" id="PTHR38887">
    <property type="entry name" value="CHROMOSOME 21, WHOLE GENOME SHOTGUN SEQUENCE"/>
    <property type="match status" value="1"/>
</dbReference>
<dbReference type="EMBL" id="ML179044">
    <property type="protein sequence ID" value="THV06259.1"/>
    <property type="molecule type" value="Genomic_DNA"/>
</dbReference>
<proteinExistence type="predicted"/>
<protein>
    <submittedName>
        <fullName evidence="2">Uncharacterized protein</fullName>
    </submittedName>
</protein>
<reference evidence="2 3" key="1">
    <citation type="journal article" date="2019" name="Nat. Ecol. Evol.">
        <title>Megaphylogeny resolves global patterns of mushroom evolution.</title>
        <authorList>
            <person name="Varga T."/>
            <person name="Krizsan K."/>
            <person name="Foldi C."/>
            <person name="Dima B."/>
            <person name="Sanchez-Garcia M."/>
            <person name="Sanchez-Ramirez S."/>
            <person name="Szollosi G.J."/>
            <person name="Szarkandi J.G."/>
            <person name="Papp V."/>
            <person name="Albert L."/>
            <person name="Andreopoulos W."/>
            <person name="Angelini C."/>
            <person name="Antonin V."/>
            <person name="Barry K.W."/>
            <person name="Bougher N.L."/>
            <person name="Buchanan P."/>
            <person name="Buyck B."/>
            <person name="Bense V."/>
            <person name="Catcheside P."/>
            <person name="Chovatia M."/>
            <person name="Cooper J."/>
            <person name="Damon W."/>
            <person name="Desjardin D."/>
            <person name="Finy P."/>
            <person name="Geml J."/>
            <person name="Haridas S."/>
            <person name="Hughes K."/>
            <person name="Justo A."/>
            <person name="Karasinski D."/>
            <person name="Kautmanova I."/>
            <person name="Kiss B."/>
            <person name="Kocsube S."/>
            <person name="Kotiranta H."/>
            <person name="LaButti K.M."/>
            <person name="Lechner B.E."/>
            <person name="Liimatainen K."/>
            <person name="Lipzen A."/>
            <person name="Lukacs Z."/>
            <person name="Mihaltcheva S."/>
            <person name="Morgado L.N."/>
            <person name="Niskanen T."/>
            <person name="Noordeloos M.E."/>
            <person name="Ohm R.A."/>
            <person name="Ortiz-Santana B."/>
            <person name="Ovrebo C."/>
            <person name="Racz N."/>
            <person name="Riley R."/>
            <person name="Savchenko A."/>
            <person name="Shiryaev A."/>
            <person name="Soop K."/>
            <person name="Spirin V."/>
            <person name="Szebenyi C."/>
            <person name="Tomsovsky M."/>
            <person name="Tulloss R.E."/>
            <person name="Uehling J."/>
            <person name="Grigoriev I.V."/>
            <person name="Vagvolgyi C."/>
            <person name="Papp T."/>
            <person name="Martin F.M."/>
            <person name="Miettinen O."/>
            <person name="Hibbett D.S."/>
            <person name="Nagy L.G."/>
        </authorList>
    </citation>
    <scope>NUCLEOTIDE SEQUENCE [LARGE SCALE GENOMIC DNA]</scope>
    <source>
        <strain evidence="2 3">CBS 962.96</strain>
    </source>
</reference>
<accession>A0A4S8MU92</accession>
<evidence type="ECO:0000313" key="2">
    <source>
        <dbReference type="EMBL" id="THV06259.1"/>
    </source>
</evidence>
<keyword evidence="3" id="KW-1185">Reference proteome</keyword>
<evidence type="ECO:0000313" key="3">
    <source>
        <dbReference type="Proteomes" id="UP000297245"/>
    </source>
</evidence>
<sequence length="469" mass="51858">MSAELLSNHCKRSGLPVPTAAPTESWLYPRTETSSSSCNTCFTIDPLSTETNSDSDSQSAGRDANLLIQTYLSSADEILVSSGCDEQAYTEEPFVRPSRPNLSLPLCIPQTSIGASFDSAFARGYSDALQDVGISEEMWLDFVDGLNLAIVSSPPLRVVDAAGQALGLLPWDWAIASSFAIVTATQTTMRVASKRLADKYLRTANSKIFHLRGLSARLCTTRAMLTLLGRSAEIEGPKKTKTKKTLYKVGRRVGTLVLLTDLSITSRIVRDIADKPPVISPIPGETTDRVVLRRRLTMVSGSTLPLRTEGLLPPKKPQGVVDMMNNWSLEFDKKLDLKRENSSTSTSTATSFFSESPDKREADEAKKAKKEAKRIEREIRIELKARCKAERKAAKLEKENELRSPGIPFIGHGGFIDTPMRRRVANADLMEHWANEDILWLVLMNSELDNTIMDIDVEDPHTVQPEEDT</sequence>
<feature type="compositionally biased region" description="Basic and acidic residues" evidence="1">
    <location>
        <begin position="356"/>
        <end position="366"/>
    </location>
</feature>
<feature type="compositionally biased region" description="Low complexity" evidence="1">
    <location>
        <begin position="342"/>
        <end position="355"/>
    </location>
</feature>